<keyword evidence="2" id="KW-1185">Reference proteome</keyword>
<name>A0ABD0K065_9CAEN</name>
<proteinExistence type="predicted"/>
<dbReference type="Proteomes" id="UP001519460">
    <property type="component" value="Unassembled WGS sequence"/>
</dbReference>
<organism evidence="1 2">
    <name type="scientific">Batillaria attramentaria</name>
    <dbReference type="NCBI Taxonomy" id="370345"/>
    <lineage>
        <taxon>Eukaryota</taxon>
        <taxon>Metazoa</taxon>
        <taxon>Spiralia</taxon>
        <taxon>Lophotrochozoa</taxon>
        <taxon>Mollusca</taxon>
        <taxon>Gastropoda</taxon>
        <taxon>Caenogastropoda</taxon>
        <taxon>Sorbeoconcha</taxon>
        <taxon>Cerithioidea</taxon>
        <taxon>Batillariidae</taxon>
        <taxon>Batillaria</taxon>
    </lineage>
</organism>
<sequence length="84" mass="8987">MVGGTGRGRQSPTLGYSAFPWMNRTWKGFAACTWDETAAGPTSHNSASCPFSPLISPDLNPFSCLASVPYAPSPLHPILINCFQ</sequence>
<reference evidence="1 2" key="1">
    <citation type="journal article" date="2023" name="Sci. Data">
        <title>Genome assembly of the Korean intertidal mud-creeper Batillaria attramentaria.</title>
        <authorList>
            <person name="Patra A.K."/>
            <person name="Ho P.T."/>
            <person name="Jun S."/>
            <person name="Lee S.J."/>
            <person name="Kim Y."/>
            <person name="Won Y.J."/>
        </authorList>
    </citation>
    <scope>NUCLEOTIDE SEQUENCE [LARGE SCALE GENOMIC DNA]</scope>
    <source>
        <strain evidence="1">Wonlab-2016</strain>
    </source>
</reference>
<comment type="caution">
    <text evidence="1">The sequence shown here is derived from an EMBL/GenBank/DDBJ whole genome shotgun (WGS) entry which is preliminary data.</text>
</comment>
<dbReference type="EMBL" id="JACVVK020000282">
    <property type="protein sequence ID" value="KAK7480447.1"/>
    <property type="molecule type" value="Genomic_DNA"/>
</dbReference>
<evidence type="ECO:0000313" key="1">
    <source>
        <dbReference type="EMBL" id="KAK7480447.1"/>
    </source>
</evidence>
<accession>A0ABD0K065</accession>
<evidence type="ECO:0000313" key="2">
    <source>
        <dbReference type="Proteomes" id="UP001519460"/>
    </source>
</evidence>
<gene>
    <name evidence="1" type="ORF">BaRGS_00028366</name>
</gene>
<dbReference type="AlphaFoldDB" id="A0ABD0K065"/>
<protein>
    <submittedName>
        <fullName evidence="1">Uncharacterized protein</fullName>
    </submittedName>
</protein>